<accession>A0A0G0MLX5</accession>
<sequence length="234" mass="26065">MRKIILIITLFLFLPGGVSAQNGTGSTIPSSKTLDAIKDKVASRVAELNLVEKRGIIGTVDEISDTQIIVTTLSGKRRIVDVDEFTVFSGNLEGISDIEKEDVISILGLYNKDSERLLARYINSFSIPLYLTGVISEVDSDNFTITLTTKDKENYIVDVERITETFEFDRNSLENSGFSNFETFKNAFIIGFEDEDEEGRITASKIIVFPNSPKDPNIEIDLQKSPSPIPKDKK</sequence>
<evidence type="ECO:0000256" key="1">
    <source>
        <dbReference type="SAM" id="MobiDB-lite"/>
    </source>
</evidence>
<evidence type="ECO:0000256" key="2">
    <source>
        <dbReference type="SAM" id="SignalP"/>
    </source>
</evidence>
<dbReference type="Proteomes" id="UP000034181">
    <property type="component" value="Unassembled WGS sequence"/>
</dbReference>
<proteinExistence type="predicted"/>
<gene>
    <name evidence="3" type="ORF">US96_C0028G0013</name>
</gene>
<feature type="chain" id="PRO_5002533666" description="DUF5666 domain-containing protein" evidence="2">
    <location>
        <begin position="21"/>
        <end position="234"/>
    </location>
</feature>
<evidence type="ECO:0008006" key="5">
    <source>
        <dbReference type="Google" id="ProtNLM"/>
    </source>
</evidence>
<reference evidence="3 4" key="1">
    <citation type="journal article" date="2015" name="Nature">
        <title>rRNA introns, odd ribosomes, and small enigmatic genomes across a large radiation of phyla.</title>
        <authorList>
            <person name="Brown C.T."/>
            <person name="Hug L.A."/>
            <person name="Thomas B.C."/>
            <person name="Sharon I."/>
            <person name="Castelle C.J."/>
            <person name="Singh A."/>
            <person name="Wilkins M.J."/>
            <person name="Williams K.H."/>
            <person name="Banfield J.F."/>
        </authorList>
    </citation>
    <scope>NUCLEOTIDE SEQUENCE [LARGE SCALE GENOMIC DNA]</scope>
</reference>
<dbReference type="EMBL" id="LBUZ01000028">
    <property type="protein sequence ID" value="KKQ74689.1"/>
    <property type="molecule type" value="Genomic_DNA"/>
</dbReference>
<keyword evidence="2" id="KW-0732">Signal</keyword>
<dbReference type="AlphaFoldDB" id="A0A0G0MLX5"/>
<comment type="caution">
    <text evidence="3">The sequence shown here is derived from an EMBL/GenBank/DDBJ whole genome shotgun (WGS) entry which is preliminary data.</text>
</comment>
<evidence type="ECO:0000313" key="4">
    <source>
        <dbReference type="Proteomes" id="UP000034181"/>
    </source>
</evidence>
<evidence type="ECO:0000313" key="3">
    <source>
        <dbReference type="EMBL" id="KKQ74689.1"/>
    </source>
</evidence>
<feature type="signal peptide" evidence="2">
    <location>
        <begin position="1"/>
        <end position="20"/>
    </location>
</feature>
<name>A0A0G0MLX5_9BACT</name>
<protein>
    <recommendedName>
        <fullName evidence="5">DUF5666 domain-containing protein</fullName>
    </recommendedName>
</protein>
<organism evidence="3 4">
    <name type="scientific">Candidatus Woesebacteria bacterium GW2011_GWB1_38_5b</name>
    <dbReference type="NCBI Taxonomy" id="1618569"/>
    <lineage>
        <taxon>Bacteria</taxon>
        <taxon>Candidatus Woeseibacteriota</taxon>
    </lineage>
</organism>
<feature type="region of interest" description="Disordered" evidence="1">
    <location>
        <begin position="212"/>
        <end position="234"/>
    </location>
</feature>